<dbReference type="Proteomes" id="UP001316803">
    <property type="component" value="Unassembled WGS sequence"/>
</dbReference>
<proteinExistence type="predicted"/>
<reference evidence="2 3" key="1">
    <citation type="submission" date="2022-12" db="EMBL/GenBank/DDBJ databases">
        <title>Genomic features and morphological characterization of a novel Knufia sp. strain isolated from spacecraft assembly facility.</title>
        <authorList>
            <person name="Teixeira M."/>
            <person name="Chander A.M."/>
            <person name="Stajich J.E."/>
            <person name="Venkateswaran K."/>
        </authorList>
    </citation>
    <scope>NUCLEOTIDE SEQUENCE [LARGE SCALE GENOMIC DNA]</scope>
    <source>
        <strain evidence="2 3">FJI-L2-BK-P2</strain>
    </source>
</reference>
<organism evidence="2 3">
    <name type="scientific">Knufia fluminis</name>
    <dbReference type="NCBI Taxonomy" id="191047"/>
    <lineage>
        <taxon>Eukaryota</taxon>
        <taxon>Fungi</taxon>
        <taxon>Dikarya</taxon>
        <taxon>Ascomycota</taxon>
        <taxon>Pezizomycotina</taxon>
        <taxon>Eurotiomycetes</taxon>
        <taxon>Chaetothyriomycetidae</taxon>
        <taxon>Chaetothyriales</taxon>
        <taxon>Trichomeriaceae</taxon>
        <taxon>Knufia</taxon>
    </lineage>
</organism>
<feature type="region of interest" description="Disordered" evidence="1">
    <location>
        <begin position="74"/>
        <end position="94"/>
    </location>
</feature>
<name>A0AAN8EG36_9EURO</name>
<evidence type="ECO:0000313" key="3">
    <source>
        <dbReference type="Proteomes" id="UP001316803"/>
    </source>
</evidence>
<dbReference type="EMBL" id="JAKLMC020000008">
    <property type="protein sequence ID" value="KAK5954819.1"/>
    <property type="molecule type" value="Genomic_DNA"/>
</dbReference>
<sequence length="154" mass="16516">MPSLLVKGTAQALVLGSISNILAQFISAQQGGKPFHFSIPTFLFFLTWTLISCPPNILWQVYLEEKYPANKVDPRAQGVGQGSPQAGGAGKKRLSKTNTTKKFLLDQSIGAVANTVGYIAALAAFRGHNGAGIVGQVQKVRAIVLKSEPDWLHE</sequence>
<dbReference type="AlphaFoldDB" id="A0AAN8EG36"/>
<evidence type="ECO:0000256" key="1">
    <source>
        <dbReference type="SAM" id="MobiDB-lite"/>
    </source>
</evidence>
<comment type="caution">
    <text evidence="2">The sequence shown here is derived from an EMBL/GenBank/DDBJ whole genome shotgun (WGS) entry which is preliminary data.</text>
</comment>
<evidence type="ECO:0000313" key="2">
    <source>
        <dbReference type="EMBL" id="KAK5954819.1"/>
    </source>
</evidence>
<gene>
    <name evidence="2" type="ORF">OHC33_004545</name>
</gene>
<accession>A0AAN8EG36</accession>
<feature type="compositionally biased region" description="Gly residues" evidence="1">
    <location>
        <begin position="79"/>
        <end position="89"/>
    </location>
</feature>
<keyword evidence="3" id="KW-1185">Reference proteome</keyword>
<protein>
    <submittedName>
        <fullName evidence="2">Uncharacterized protein</fullName>
    </submittedName>
</protein>